<dbReference type="EMBL" id="AZST01000561">
    <property type="protein sequence ID" value="KEP48188.1"/>
    <property type="molecule type" value="Genomic_DNA"/>
</dbReference>
<dbReference type="HOGENOM" id="CLU_2211441_0_0_1"/>
<protein>
    <submittedName>
        <fullName evidence="1">Uncharacterized protein</fullName>
    </submittedName>
</protein>
<comment type="caution">
    <text evidence="1">The sequence shown here is derived from an EMBL/GenBank/DDBJ whole genome shotgun (WGS) entry which is preliminary data.</text>
</comment>
<gene>
    <name evidence="1" type="ORF">V565_131510</name>
</gene>
<keyword evidence="2" id="KW-1185">Reference proteome</keyword>
<reference evidence="1 2" key="1">
    <citation type="submission" date="2013-12" db="EMBL/GenBank/DDBJ databases">
        <authorList>
            <person name="Cubeta M."/>
            <person name="Pakala S."/>
            <person name="Fedorova N."/>
            <person name="Thomas E."/>
            <person name="Dean R."/>
            <person name="Jabaji S."/>
            <person name="Neate S."/>
            <person name="Toda T."/>
            <person name="Tavantzis S."/>
            <person name="Vilgalys R."/>
            <person name="Bharathan N."/>
            <person name="Pakala S."/>
            <person name="Losada L.S."/>
            <person name="Zafar N."/>
            <person name="Nierman W."/>
        </authorList>
    </citation>
    <scope>NUCLEOTIDE SEQUENCE [LARGE SCALE GENOMIC DNA]</scope>
    <source>
        <strain evidence="1 2">123E</strain>
    </source>
</reference>
<evidence type="ECO:0000313" key="2">
    <source>
        <dbReference type="Proteomes" id="UP000027456"/>
    </source>
</evidence>
<dbReference type="Proteomes" id="UP000027456">
    <property type="component" value="Unassembled WGS sequence"/>
</dbReference>
<evidence type="ECO:0000313" key="1">
    <source>
        <dbReference type="EMBL" id="KEP48188.1"/>
    </source>
</evidence>
<accession>A0A074RU72</accession>
<organism evidence="1 2">
    <name type="scientific">Rhizoctonia solani 123E</name>
    <dbReference type="NCBI Taxonomy" id="1423351"/>
    <lineage>
        <taxon>Eukaryota</taxon>
        <taxon>Fungi</taxon>
        <taxon>Dikarya</taxon>
        <taxon>Basidiomycota</taxon>
        <taxon>Agaricomycotina</taxon>
        <taxon>Agaricomycetes</taxon>
        <taxon>Cantharellales</taxon>
        <taxon>Ceratobasidiaceae</taxon>
        <taxon>Rhizoctonia</taxon>
    </lineage>
</organism>
<sequence length="107" mass="12767">MSVEEKRPRTKRLKKCYECLSQRHRQKSFTLGEVMTPVMQVSYPTIRIWDSKTRLLFSKATMKSHMIFENSHLESWIPMDCSCRRKLTLVHRPMHRPKLGHRPTRGA</sequence>
<name>A0A074RU72_9AGAM</name>
<proteinExistence type="predicted"/>
<dbReference type="AlphaFoldDB" id="A0A074RU72"/>